<dbReference type="STRING" id="32264.T1KEW0"/>
<dbReference type="eggNOG" id="ENOG502SDZD">
    <property type="taxonomic scope" value="Eukaryota"/>
</dbReference>
<dbReference type="EnsemblMetazoa" id="tetur10g00930.1">
    <property type="protein sequence ID" value="tetur10g00930.1"/>
    <property type="gene ID" value="tetur10g00930"/>
</dbReference>
<dbReference type="KEGG" id="tut:107363782"/>
<accession>T1KEW0</accession>
<dbReference type="AlphaFoldDB" id="T1KEW0"/>
<reference evidence="2" key="1">
    <citation type="submission" date="2011-08" db="EMBL/GenBank/DDBJ databases">
        <authorList>
            <person name="Rombauts S."/>
        </authorList>
    </citation>
    <scope>NUCLEOTIDE SEQUENCE</scope>
    <source>
        <strain evidence="2">London</strain>
    </source>
</reference>
<dbReference type="OrthoDB" id="6090360at2759"/>
<evidence type="ECO:0000313" key="2">
    <source>
        <dbReference type="Proteomes" id="UP000015104"/>
    </source>
</evidence>
<sequence length="196" mass="21776">MVKSSEVCCYFQINLLLLLTIWSVSLISSVSLAPESVTNLDQYATDPDSIGTASHLSLPTSSSSSSLLGQQHKGNKITVYYPNMESQDFFVDDLEDNQIMEKKGASWNKLQGAWGKRASDSWNKLSGGWGKRGPGDRDWNQLSGMWGKRSSSGSPSTSAQWNHLSGMWGKRGWNDLSGQWGKRDSPHWNNLRGMWG</sequence>
<protein>
    <submittedName>
        <fullName evidence="1">Uncharacterized protein</fullName>
    </submittedName>
</protein>
<evidence type="ECO:0000313" key="1">
    <source>
        <dbReference type="EnsemblMetazoa" id="tetur10g00930.1"/>
    </source>
</evidence>
<proteinExistence type="predicted"/>
<dbReference type="HOGENOM" id="CLU_1564207_0_0_1"/>
<gene>
    <name evidence="1" type="primary">107363782</name>
</gene>
<keyword evidence="2" id="KW-1185">Reference proteome</keyword>
<name>T1KEW0_TETUR</name>
<dbReference type="OMA" id="KRDSPHW"/>
<reference evidence="1" key="2">
    <citation type="submission" date="2015-06" db="UniProtKB">
        <authorList>
            <consortium name="EnsemblMetazoa"/>
        </authorList>
    </citation>
    <scope>IDENTIFICATION</scope>
</reference>
<dbReference type="Proteomes" id="UP000015104">
    <property type="component" value="Unassembled WGS sequence"/>
</dbReference>
<organism evidence="1 2">
    <name type="scientific">Tetranychus urticae</name>
    <name type="common">Two-spotted spider mite</name>
    <dbReference type="NCBI Taxonomy" id="32264"/>
    <lineage>
        <taxon>Eukaryota</taxon>
        <taxon>Metazoa</taxon>
        <taxon>Ecdysozoa</taxon>
        <taxon>Arthropoda</taxon>
        <taxon>Chelicerata</taxon>
        <taxon>Arachnida</taxon>
        <taxon>Acari</taxon>
        <taxon>Acariformes</taxon>
        <taxon>Trombidiformes</taxon>
        <taxon>Prostigmata</taxon>
        <taxon>Eleutherengona</taxon>
        <taxon>Raphignathae</taxon>
        <taxon>Tetranychoidea</taxon>
        <taxon>Tetranychidae</taxon>
        <taxon>Tetranychus</taxon>
    </lineage>
</organism>
<dbReference type="EMBL" id="CAEY01000029">
    <property type="status" value="NOT_ANNOTATED_CDS"/>
    <property type="molecule type" value="Genomic_DNA"/>
</dbReference>